<dbReference type="GO" id="GO:0005730">
    <property type="term" value="C:nucleolus"/>
    <property type="evidence" value="ECO:0007669"/>
    <property type="project" value="UniProtKB-SubCell"/>
</dbReference>
<dbReference type="CDD" id="cd17959">
    <property type="entry name" value="DEADc_DDX54"/>
    <property type="match status" value="1"/>
</dbReference>
<comment type="subcellular location">
    <subcellularLocation>
        <location evidence="2">Nucleus</location>
        <location evidence="2">Nucleolus</location>
    </subcellularLocation>
</comment>
<comment type="catalytic activity">
    <reaction evidence="13">
        <text>ATP + H2O = ADP + phosphate + H(+)</text>
        <dbReference type="Rhea" id="RHEA:13065"/>
        <dbReference type="ChEBI" id="CHEBI:15377"/>
        <dbReference type="ChEBI" id="CHEBI:15378"/>
        <dbReference type="ChEBI" id="CHEBI:30616"/>
        <dbReference type="ChEBI" id="CHEBI:43474"/>
        <dbReference type="ChEBI" id="CHEBI:456216"/>
        <dbReference type="EC" id="3.6.4.13"/>
    </reaction>
</comment>
<feature type="region of interest" description="Disordered" evidence="15">
    <location>
        <begin position="910"/>
        <end position="956"/>
    </location>
</feature>
<dbReference type="GO" id="GO:0006364">
    <property type="term" value="P:rRNA processing"/>
    <property type="evidence" value="ECO:0007669"/>
    <property type="project" value="UniProtKB-KW"/>
</dbReference>
<keyword evidence="9 19" id="KW-0347">Helicase</keyword>
<feature type="region of interest" description="Disordered" evidence="15">
    <location>
        <begin position="783"/>
        <end position="827"/>
    </location>
</feature>
<dbReference type="FunFam" id="3.40.50.300:FF:000865">
    <property type="entry name" value="ATP-dependent RNA helicase DDX54"/>
    <property type="match status" value="1"/>
</dbReference>
<dbReference type="InterPro" id="IPR027417">
    <property type="entry name" value="P-loop_NTPase"/>
</dbReference>
<keyword evidence="20" id="KW-1185">Reference proteome</keyword>
<keyword evidence="6" id="KW-0698">rRNA processing</keyword>
<dbReference type="PROSITE" id="PS51192">
    <property type="entry name" value="HELICASE_ATP_BIND_1"/>
    <property type="match status" value="1"/>
</dbReference>
<dbReference type="PROSITE" id="PS00039">
    <property type="entry name" value="DEAD_ATP_HELICASE"/>
    <property type="match status" value="1"/>
</dbReference>
<dbReference type="GO" id="GO:0003724">
    <property type="term" value="F:RNA helicase activity"/>
    <property type="evidence" value="ECO:0007669"/>
    <property type="project" value="UniProtKB-EC"/>
</dbReference>
<dbReference type="GO" id="GO:0016787">
    <property type="term" value="F:hydrolase activity"/>
    <property type="evidence" value="ECO:0007669"/>
    <property type="project" value="UniProtKB-KW"/>
</dbReference>
<dbReference type="InterPro" id="IPR050079">
    <property type="entry name" value="DEAD_box_RNA_helicase"/>
</dbReference>
<feature type="region of interest" description="Disordered" evidence="15">
    <location>
        <begin position="664"/>
        <end position="744"/>
    </location>
</feature>
<dbReference type="Pfam" id="PF00270">
    <property type="entry name" value="DEAD"/>
    <property type="match status" value="1"/>
</dbReference>
<evidence type="ECO:0000256" key="8">
    <source>
        <dbReference type="ARBA" id="ARBA00022801"/>
    </source>
</evidence>
<feature type="domain" description="Helicase ATP-binding" evidence="16">
    <location>
        <begin position="143"/>
        <end position="315"/>
    </location>
</feature>
<evidence type="ECO:0000259" key="16">
    <source>
        <dbReference type="PROSITE" id="PS51192"/>
    </source>
</evidence>
<dbReference type="PANTHER" id="PTHR47959">
    <property type="entry name" value="ATP-DEPENDENT RNA HELICASE RHLE-RELATED"/>
    <property type="match status" value="1"/>
</dbReference>
<feature type="domain" description="Helicase C-terminal" evidence="17">
    <location>
        <begin position="374"/>
        <end position="527"/>
    </location>
</feature>
<gene>
    <name evidence="19" type="ORF">Dda_6184</name>
</gene>
<feature type="compositionally biased region" description="Basic and acidic residues" evidence="15">
    <location>
        <begin position="934"/>
        <end position="948"/>
    </location>
</feature>
<keyword evidence="10" id="KW-0067">ATP-binding</keyword>
<evidence type="ECO:0000259" key="18">
    <source>
        <dbReference type="PROSITE" id="PS51195"/>
    </source>
</evidence>
<dbReference type="GO" id="GO:0005829">
    <property type="term" value="C:cytosol"/>
    <property type="evidence" value="ECO:0007669"/>
    <property type="project" value="TreeGrafter"/>
</dbReference>
<keyword evidence="11" id="KW-0694">RNA-binding</keyword>
<evidence type="ECO:0000256" key="12">
    <source>
        <dbReference type="ARBA" id="ARBA00023242"/>
    </source>
</evidence>
<dbReference type="InterPro" id="IPR001650">
    <property type="entry name" value="Helicase_C-like"/>
</dbReference>
<dbReference type="EMBL" id="JAQGDS010000007">
    <property type="protein sequence ID" value="KAJ6259285.1"/>
    <property type="molecule type" value="Genomic_DNA"/>
</dbReference>
<dbReference type="InterPro" id="IPR012541">
    <property type="entry name" value="DBP10_C"/>
</dbReference>
<dbReference type="SMART" id="SM01123">
    <property type="entry name" value="DBP10CT"/>
    <property type="match status" value="1"/>
</dbReference>
<dbReference type="InterPro" id="IPR000629">
    <property type="entry name" value="RNA-helicase_DEAD-box_CS"/>
</dbReference>
<dbReference type="PROSITE" id="PS51195">
    <property type="entry name" value="Q_MOTIF"/>
    <property type="match status" value="1"/>
</dbReference>
<evidence type="ECO:0000256" key="7">
    <source>
        <dbReference type="ARBA" id="ARBA00022741"/>
    </source>
</evidence>
<dbReference type="SUPFAM" id="SSF52540">
    <property type="entry name" value="P-loop containing nucleoside triphosphate hydrolases"/>
    <property type="match status" value="1"/>
</dbReference>
<evidence type="ECO:0000256" key="3">
    <source>
        <dbReference type="ARBA" id="ARBA00010379"/>
    </source>
</evidence>
<dbReference type="GO" id="GO:0005524">
    <property type="term" value="F:ATP binding"/>
    <property type="evidence" value="ECO:0007669"/>
    <property type="project" value="UniProtKB-KW"/>
</dbReference>
<comment type="caution">
    <text evidence="19">The sequence shown here is derived from an EMBL/GenBank/DDBJ whole genome shotgun (WGS) entry which is preliminary data.</text>
</comment>
<evidence type="ECO:0000313" key="19">
    <source>
        <dbReference type="EMBL" id="KAJ6259285.1"/>
    </source>
</evidence>
<dbReference type="SMART" id="SM00487">
    <property type="entry name" value="DEXDc"/>
    <property type="match status" value="1"/>
</dbReference>
<name>A0AAD6NIA9_DREDA</name>
<feature type="domain" description="DEAD-box RNA helicase Q" evidence="18">
    <location>
        <begin position="112"/>
        <end position="140"/>
    </location>
</feature>
<dbReference type="InterPro" id="IPR011545">
    <property type="entry name" value="DEAD/DEAH_box_helicase_dom"/>
</dbReference>
<keyword evidence="12" id="KW-0539">Nucleus</keyword>
<comment type="similarity">
    <text evidence="3">Belongs to the DEAD box helicase family. DDX54/DBP10 subfamily.</text>
</comment>
<dbReference type="PANTHER" id="PTHR47959:SF8">
    <property type="entry name" value="RNA HELICASE"/>
    <property type="match status" value="1"/>
</dbReference>
<feature type="compositionally biased region" description="Basic and acidic residues" evidence="15">
    <location>
        <begin position="360"/>
        <end position="372"/>
    </location>
</feature>
<evidence type="ECO:0000256" key="5">
    <source>
        <dbReference type="ARBA" id="ARBA00022517"/>
    </source>
</evidence>
<dbReference type="InterPro" id="IPR014014">
    <property type="entry name" value="RNA_helicase_DEAD_Q_motif"/>
</dbReference>
<keyword evidence="5" id="KW-0690">Ribosome biogenesis</keyword>
<dbReference type="GO" id="GO:0003723">
    <property type="term" value="F:RNA binding"/>
    <property type="evidence" value="ECO:0007669"/>
    <property type="project" value="UniProtKB-KW"/>
</dbReference>
<protein>
    <recommendedName>
        <fullName evidence="4">RNA helicase</fullName>
        <ecNumber evidence="4">3.6.4.13</ecNumber>
    </recommendedName>
</protein>
<feature type="short sequence motif" description="Q motif" evidence="14">
    <location>
        <begin position="112"/>
        <end position="140"/>
    </location>
</feature>
<feature type="compositionally biased region" description="Basic and acidic residues" evidence="15">
    <location>
        <begin position="797"/>
        <end position="814"/>
    </location>
</feature>
<evidence type="ECO:0000256" key="2">
    <source>
        <dbReference type="ARBA" id="ARBA00004604"/>
    </source>
</evidence>
<dbReference type="InterPro" id="IPR033517">
    <property type="entry name" value="DDX54/DBP10_DEAD-box_helicase"/>
</dbReference>
<dbReference type="InterPro" id="IPR014001">
    <property type="entry name" value="Helicase_ATP-bd"/>
</dbReference>
<feature type="region of interest" description="Disordered" evidence="15">
    <location>
        <begin position="357"/>
        <end position="383"/>
    </location>
</feature>
<evidence type="ECO:0000256" key="1">
    <source>
        <dbReference type="ARBA" id="ARBA00003706"/>
    </source>
</evidence>
<dbReference type="PROSITE" id="PS51194">
    <property type="entry name" value="HELICASE_CTER"/>
    <property type="match status" value="1"/>
</dbReference>
<dbReference type="Pfam" id="PF00271">
    <property type="entry name" value="Helicase_C"/>
    <property type="match status" value="1"/>
</dbReference>
<dbReference type="CDD" id="cd18787">
    <property type="entry name" value="SF2_C_DEAD"/>
    <property type="match status" value="1"/>
</dbReference>
<dbReference type="Gene3D" id="3.40.50.300">
    <property type="entry name" value="P-loop containing nucleotide triphosphate hydrolases"/>
    <property type="match status" value="2"/>
</dbReference>
<evidence type="ECO:0000259" key="17">
    <source>
        <dbReference type="PROSITE" id="PS51194"/>
    </source>
</evidence>
<evidence type="ECO:0000256" key="4">
    <source>
        <dbReference type="ARBA" id="ARBA00012552"/>
    </source>
</evidence>
<dbReference type="EC" id="3.6.4.13" evidence="4"/>
<evidence type="ECO:0000256" key="13">
    <source>
        <dbReference type="ARBA" id="ARBA00047984"/>
    </source>
</evidence>
<reference evidence="19" key="1">
    <citation type="submission" date="2023-01" db="EMBL/GenBank/DDBJ databases">
        <title>The chitinases involved in constricting ring structure development in the nematode-trapping fungus Drechslerella dactyloides.</title>
        <authorList>
            <person name="Wang R."/>
            <person name="Zhang L."/>
            <person name="Tang P."/>
            <person name="Li S."/>
            <person name="Liang L."/>
        </authorList>
    </citation>
    <scope>NUCLEOTIDE SEQUENCE</scope>
    <source>
        <strain evidence="19">YMF1.00031</strain>
    </source>
</reference>
<evidence type="ECO:0000256" key="15">
    <source>
        <dbReference type="SAM" id="MobiDB-lite"/>
    </source>
</evidence>
<evidence type="ECO:0000256" key="11">
    <source>
        <dbReference type="ARBA" id="ARBA00022884"/>
    </source>
</evidence>
<organism evidence="19 20">
    <name type="scientific">Drechslerella dactyloides</name>
    <name type="common">Nematode-trapping fungus</name>
    <name type="synonym">Arthrobotrys dactyloides</name>
    <dbReference type="NCBI Taxonomy" id="74499"/>
    <lineage>
        <taxon>Eukaryota</taxon>
        <taxon>Fungi</taxon>
        <taxon>Dikarya</taxon>
        <taxon>Ascomycota</taxon>
        <taxon>Pezizomycotina</taxon>
        <taxon>Orbiliomycetes</taxon>
        <taxon>Orbiliales</taxon>
        <taxon>Orbiliaceae</taxon>
        <taxon>Drechslerella</taxon>
    </lineage>
</organism>
<keyword evidence="7" id="KW-0547">Nucleotide-binding</keyword>
<dbReference type="SMART" id="SM00490">
    <property type="entry name" value="HELICc"/>
    <property type="match status" value="1"/>
</dbReference>
<sequence length="956" mass="105540">MVPSRAGSNVAMAPRFLARAASPAASEADVDIASALTGTVSFADDDDFGFAEPPKKRLKSQKTLDASSILDLDRPSDNDDDASDDDKFIKSQLASANRKASNIKSKSLKKSGGFQSMGLNATLLKAIQRKGFSVPTPIQRKTIPLLLEGQDVVGMARTGSGKTAAFIIPMIEKLKAHSAKVGARGLILSPSRELALQTLKVVKDLSRGTDLKPILLVGGDSLEEQFSMMTTNPDIIIATPGRFLHLKVEMELDLGSIQYIVFDEADRLFEMGFAAQLGEILHALPANRQTTLFSATLPKSLVEFAKAGLHEPSLVRLDADSKVSTELESVFFSIKTEEKEGALLQILQDLINVPVSESRSTSHKETQTEGEGKKKRKRFTNLPKNELSDPHSTIIFASTKHHVEYLANLLKTFGYAVSYVYGTLDQVARRNQVDKFRSGESQILVVTDVAARGIDIPMLSNVINYDFPPQPKVFVHRVGRTARAGRRGWAYSLVRLEDMPYLLDLQLFLGRKLVTDGALSLAQGKKKEEFDFANDVIIGALKRDGLERCTEAVVRVVDASHDLAAMKQVAARGEKLYQKTKVAASTESVKRSKEIVAGKEWMSVNPIFADEVDVLEIEKADMLKRLANYRPQETVFEIGQRGVNRSEGASVMKARREKIKIKSKLREEADTLNPPVSRPRRQLGDDDDVEMEDNTWEDMDEDAPEPSTIEVDMSSADEDELESVFKTKSSKSKSKSKSFQDPEHYMAYTPTTSLAEDRGYSITNSFAEAARSATMDLVNDEGTAFGEPSKRNAGLRWDAKTKKFVNRRNDDDGSRGGPKMIRGESGQKIAASFKSGRFEGWKKANKLSRLPKVGELENTIGGGMASKAGFGGVGGRIGGRMFHKKVAAPKQADKARDDYHVRKKRVEEAKAKGLHGKGYGKRVNSEVKNNVQIAKDRRLKEKRREKNARPSRRGRK</sequence>
<feature type="compositionally biased region" description="Acidic residues" evidence="15">
    <location>
        <begin position="685"/>
        <end position="704"/>
    </location>
</feature>
<evidence type="ECO:0000256" key="14">
    <source>
        <dbReference type="PROSITE-ProRule" id="PRU00552"/>
    </source>
</evidence>
<evidence type="ECO:0000256" key="10">
    <source>
        <dbReference type="ARBA" id="ARBA00022840"/>
    </source>
</evidence>
<dbReference type="AlphaFoldDB" id="A0AAD6NIA9"/>
<dbReference type="Pfam" id="PF08147">
    <property type="entry name" value="DBP10CT"/>
    <property type="match status" value="1"/>
</dbReference>
<evidence type="ECO:0000256" key="9">
    <source>
        <dbReference type="ARBA" id="ARBA00022806"/>
    </source>
</evidence>
<comment type="function">
    <text evidence="1">ATP-binding RNA helicase involved in the biogenesis of 60S ribosomal subunits and is required for the normal formation of 25S and 5.8S rRNAs.</text>
</comment>
<accession>A0AAD6NIA9</accession>
<proteinExistence type="inferred from homology"/>
<keyword evidence="8" id="KW-0378">Hydrolase</keyword>
<evidence type="ECO:0000256" key="6">
    <source>
        <dbReference type="ARBA" id="ARBA00022552"/>
    </source>
</evidence>
<evidence type="ECO:0000313" key="20">
    <source>
        <dbReference type="Proteomes" id="UP001221413"/>
    </source>
</evidence>
<dbReference type="Proteomes" id="UP001221413">
    <property type="component" value="Unassembled WGS sequence"/>
</dbReference>